<dbReference type="SUPFAM" id="SSF55681">
    <property type="entry name" value="Class II aaRS and biotin synthetases"/>
    <property type="match status" value="1"/>
</dbReference>
<keyword evidence="8 13" id="KW-0067">ATP-binding</keyword>
<evidence type="ECO:0000256" key="7">
    <source>
        <dbReference type="ARBA" id="ARBA00022833"/>
    </source>
</evidence>
<keyword evidence="16" id="KW-1185">Reference proteome</keyword>
<dbReference type="PANTHER" id="PTHR11451">
    <property type="entry name" value="THREONINE-TRNA LIGASE"/>
    <property type="match status" value="1"/>
</dbReference>
<dbReference type="RefSeq" id="WP_345722198.1">
    <property type="nucleotide sequence ID" value="NZ_BAABRU010000007.1"/>
</dbReference>
<dbReference type="Gene3D" id="3.30.980.10">
    <property type="entry name" value="Threonyl-trna Synthetase, Chain A, domain 2"/>
    <property type="match status" value="1"/>
</dbReference>
<dbReference type="InterPro" id="IPR045864">
    <property type="entry name" value="aa-tRNA-synth_II/BPL/LPL"/>
</dbReference>
<evidence type="ECO:0000256" key="9">
    <source>
        <dbReference type="ARBA" id="ARBA00022884"/>
    </source>
</evidence>
<dbReference type="GO" id="GO:0016874">
    <property type="term" value="F:ligase activity"/>
    <property type="evidence" value="ECO:0007669"/>
    <property type="project" value="UniProtKB-KW"/>
</dbReference>
<reference evidence="15 16" key="1">
    <citation type="submission" date="2024-02" db="EMBL/GenBank/DDBJ databases">
        <title>Herpetosiphon gulosus NBRC 112829.</title>
        <authorList>
            <person name="Ichikawa N."/>
            <person name="Katano-Makiyama Y."/>
            <person name="Hidaka K."/>
        </authorList>
    </citation>
    <scope>NUCLEOTIDE SEQUENCE [LARGE SCALE GENOMIC DNA]</scope>
    <source>
        <strain evidence="15 16">NBRC 112829</strain>
    </source>
</reference>
<keyword evidence="4 13" id="KW-0436">Ligase</keyword>
<keyword evidence="10 13" id="KW-0648">Protein biosynthesis</keyword>
<gene>
    <name evidence="13 15" type="primary">thrS</name>
    <name evidence="15" type="ORF">Hgul01_02387</name>
</gene>
<dbReference type="EC" id="6.1.1.3" evidence="13"/>
<dbReference type="InterPro" id="IPR002320">
    <property type="entry name" value="Thr-tRNA-ligase_IIa"/>
</dbReference>
<dbReference type="NCBIfam" id="TIGR00418">
    <property type="entry name" value="thrS"/>
    <property type="match status" value="1"/>
</dbReference>
<dbReference type="InterPro" id="IPR033728">
    <property type="entry name" value="ThrRS_core"/>
</dbReference>
<dbReference type="Proteomes" id="UP001428290">
    <property type="component" value="Unassembled WGS sequence"/>
</dbReference>
<comment type="cofactor">
    <cofactor evidence="13">
        <name>Zn(2+)</name>
        <dbReference type="ChEBI" id="CHEBI:29105"/>
    </cofactor>
    <text evidence="13">Binds 1 zinc ion per subunit.</text>
</comment>
<evidence type="ECO:0000256" key="2">
    <source>
        <dbReference type="ARBA" id="ARBA00022490"/>
    </source>
</evidence>
<keyword evidence="5 13" id="KW-0479">Metal-binding</keyword>
<dbReference type="SMART" id="SM00863">
    <property type="entry name" value="tRNA_SAD"/>
    <property type="match status" value="1"/>
</dbReference>
<keyword evidence="11 13" id="KW-0030">Aminoacyl-tRNA synthetase</keyword>
<evidence type="ECO:0000256" key="8">
    <source>
        <dbReference type="ARBA" id="ARBA00022840"/>
    </source>
</evidence>
<dbReference type="InterPro" id="IPR018163">
    <property type="entry name" value="Thr/Ala-tRNA-synth_IIc_edit"/>
</dbReference>
<evidence type="ECO:0000256" key="1">
    <source>
        <dbReference type="ARBA" id="ARBA00008226"/>
    </source>
</evidence>
<evidence type="ECO:0000256" key="12">
    <source>
        <dbReference type="ARBA" id="ARBA00049515"/>
    </source>
</evidence>
<comment type="catalytic activity">
    <reaction evidence="12 13">
        <text>tRNA(Thr) + L-threonine + ATP = L-threonyl-tRNA(Thr) + AMP + diphosphate + H(+)</text>
        <dbReference type="Rhea" id="RHEA:24624"/>
        <dbReference type="Rhea" id="RHEA-COMP:9670"/>
        <dbReference type="Rhea" id="RHEA-COMP:9704"/>
        <dbReference type="ChEBI" id="CHEBI:15378"/>
        <dbReference type="ChEBI" id="CHEBI:30616"/>
        <dbReference type="ChEBI" id="CHEBI:33019"/>
        <dbReference type="ChEBI" id="CHEBI:57926"/>
        <dbReference type="ChEBI" id="CHEBI:78442"/>
        <dbReference type="ChEBI" id="CHEBI:78534"/>
        <dbReference type="ChEBI" id="CHEBI:456215"/>
        <dbReference type="EC" id="6.1.1.3"/>
    </reaction>
</comment>
<dbReference type="PANTHER" id="PTHR11451:SF44">
    <property type="entry name" value="THREONINE--TRNA LIGASE, CHLOROPLASTIC_MITOCHONDRIAL 2"/>
    <property type="match status" value="1"/>
</dbReference>
<evidence type="ECO:0000313" key="15">
    <source>
        <dbReference type="EMBL" id="GAA5528585.1"/>
    </source>
</evidence>
<feature type="domain" description="Aminoacyl-transfer RNA synthetases class-II family profile" evidence="14">
    <location>
        <begin position="197"/>
        <end position="502"/>
    </location>
</feature>
<comment type="caution">
    <text evidence="15">The sequence shown here is derived from an EMBL/GenBank/DDBJ whole genome shotgun (WGS) entry which is preliminary data.</text>
</comment>
<dbReference type="PRINTS" id="PR01047">
    <property type="entry name" value="TRNASYNTHTHR"/>
</dbReference>
<dbReference type="InterPro" id="IPR012947">
    <property type="entry name" value="tRNA_SAD"/>
</dbReference>
<dbReference type="InterPro" id="IPR004154">
    <property type="entry name" value="Anticodon-bd"/>
</dbReference>
<dbReference type="SUPFAM" id="SSF55186">
    <property type="entry name" value="ThrRS/AlaRS common domain"/>
    <property type="match status" value="1"/>
</dbReference>
<dbReference type="InterPro" id="IPR002314">
    <property type="entry name" value="aa-tRNA-synt_IIb"/>
</dbReference>
<evidence type="ECO:0000256" key="3">
    <source>
        <dbReference type="ARBA" id="ARBA00022555"/>
    </source>
</evidence>
<proteinExistence type="inferred from homology"/>
<evidence type="ECO:0000256" key="10">
    <source>
        <dbReference type="ARBA" id="ARBA00022917"/>
    </source>
</evidence>
<dbReference type="Pfam" id="PF03129">
    <property type="entry name" value="HGTP_anticodon"/>
    <property type="match status" value="1"/>
</dbReference>
<dbReference type="InterPro" id="IPR006195">
    <property type="entry name" value="aa-tRNA-synth_II"/>
</dbReference>
<evidence type="ECO:0000256" key="13">
    <source>
        <dbReference type="HAMAP-Rule" id="MF_00184"/>
    </source>
</evidence>
<feature type="binding site" evidence="13">
    <location>
        <position position="350"/>
    </location>
    <ligand>
        <name>Zn(2+)</name>
        <dbReference type="ChEBI" id="CHEBI:29105"/>
        <note>catalytic</note>
    </ligand>
</feature>
<dbReference type="SUPFAM" id="SSF52954">
    <property type="entry name" value="Class II aaRS ABD-related"/>
    <property type="match status" value="1"/>
</dbReference>
<keyword evidence="3 13" id="KW-0820">tRNA-binding</keyword>
<evidence type="ECO:0000256" key="5">
    <source>
        <dbReference type="ARBA" id="ARBA00022723"/>
    </source>
</evidence>
<sequence>MPPVNPDNEPLYRLRHSTAHVLAQAVLEIFPDGKIAIGPPVENGFYYDFDLPRPLTPDDLKDIEAKMRKIIKAKHRFAYREVSADEARELFKNQPYKLELIAGLAKGEDEYGEKAAASDTIISTYKHDSFEDLCKGPHVESLGDIPPNGFKLLRVSGAYWRGDEKRPMLQRIYGTVWPSKEELDHYLWQQEEAKKRDHRKLGRELGLFTFSQKVGAGLPLWLPKGAILRDVLERFLRQAQIERGYLPVVTPHMGKIDLYKTSGHWYTYRDGIFPPMREIENDDPENPEGEIYLLKPMNCPHHIEIYASEPRSYRDLPLRLAEFGTVYRYEHSGELTGLLRVRSFTVDDSHLFVTPDQLEEEFLKVVDLILFVFGTMGLKDFQARVGLREVGNPKYIGSDEIWEKAQSAIINAAEKKGLNYVVVEGEAAFYGPKLDFIFRDVLGRQWQLGTVQVDYNLPERFEIEYTGEDGQKHRPIMIHRAPFGSIERFVGTLIEQYAGAFPVWLAPVQVTLVPITDRHVAYAEAVAAKLNAQGLRVEVDASNNRMNAKIRDAQKLKIPYMLVVGDKEEEAGAVAVRQRSGGDLGSISVDEFIARIKAEVANYQ</sequence>
<dbReference type="PROSITE" id="PS50862">
    <property type="entry name" value="AA_TRNA_LIGASE_II"/>
    <property type="match status" value="1"/>
</dbReference>
<dbReference type="InterPro" id="IPR036621">
    <property type="entry name" value="Anticodon-bd_dom_sf"/>
</dbReference>
<comment type="caution">
    <text evidence="13">Lacks conserved residue(s) required for the propagation of feature annotation.</text>
</comment>
<comment type="subcellular location">
    <subcellularLocation>
        <location evidence="13">Cytoplasm</location>
    </subcellularLocation>
</comment>
<dbReference type="Pfam" id="PF07973">
    <property type="entry name" value="tRNA_SAD"/>
    <property type="match status" value="1"/>
</dbReference>
<dbReference type="CDD" id="cd00771">
    <property type="entry name" value="ThrRS_core"/>
    <property type="match status" value="1"/>
</dbReference>
<dbReference type="Pfam" id="PF00587">
    <property type="entry name" value="tRNA-synt_2b"/>
    <property type="match status" value="1"/>
</dbReference>
<keyword evidence="7 13" id="KW-0862">Zinc</keyword>
<evidence type="ECO:0000256" key="11">
    <source>
        <dbReference type="ARBA" id="ARBA00023146"/>
    </source>
</evidence>
<keyword evidence="6 13" id="KW-0547">Nucleotide-binding</keyword>
<keyword evidence="9 13" id="KW-0694">RNA-binding</keyword>
<dbReference type="Gene3D" id="3.30.930.10">
    <property type="entry name" value="Bira Bifunctional Protein, Domain 2"/>
    <property type="match status" value="1"/>
</dbReference>
<evidence type="ECO:0000313" key="16">
    <source>
        <dbReference type="Proteomes" id="UP001428290"/>
    </source>
</evidence>
<accession>A0ABP9WZL2</accession>
<evidence type="ECO:0000256" key="4">
    <source>
        <dbReference type="ARBA" id="ARBA00022598"/>
    </source>
</evidence>
<organism evidence="15 16">
    <name type="scientific">Herpetosiphon gulosus</name>
    <dbReference type="NCBI Taxonomy" id="1973496"/>
    <lineage>
        <taxon>Bacteria</taxon>
        <taxon>Bacillati</taxon>
        <taxon>Chloroflexota</taxon>
        <taxon>Chloroflexia</taxon>
        <taxon>Herpetosiphonales</taxon>
        <taxon>Herpetosiphonaceae</taxon>
        <taxon>Herpetosiphon</taxon>
    </lineage>
</organism>
<comment type="subunit">
    <text evidence="13">Homodimer.</text>
</comment>
<comment type="similarity">
    <text evidence="1 13">Belongs to the class-II aminoacyl-tRNA synthetase family.</text>
</comment>
<name>A0ABP9WZL2_9CHLR</name>
<feature type="binding site" evidence="13">
    <location>
        <position position="479"/>
    </location>
    <ligand>
        <name>Zn(2+)</name>
        <dbReference type="ChEBI" id="CHEBI:29105"/>
        <note>catalytic</note>
    </ligand>
</feature>
<dbReference type="CDD" id="cd00860">
    <property type="entry name" value="ThrRS_anticodon"/>
    <property type="match status" value="1"/>
</dbReference>
<protein>
    <recommendedName>
        <fullName evidence="13">Threonine--tRNA ligase</fullName>
        <ecNumber evidence="13">6.1.1.3</ecNumber>
    </recommendedName>
    <alternativeName>
        <fullName evidence="13">Threonyl-tRNA synthetase</fullName>
        <shortName evidence="13">ThrRS</shortName>
    </alternativeName>
</protein>
<dbReference type="EMBL" id="BAABRU010000007">
    <property type="protein sequence ID" value="GAA5528585.1"/>
    <property type="molecule type" value="Genomic_DNA"/>
</dbReference>
<evidence type="ECO:0000259" key="14">
    <source>
        <dbReference type="PROSITE" id="PS50862"/>
    </source>
</evidence>
<feature type="binding site" evidence="13">
    <location>
        <position position="299"/>
    </location>
    <ligand>
        <name>Zn(2+)</name>
        <dbReference type="ChEBI" id="CHEBI:29105"/>
        <note>catalytic</note>
    </ligand>
</feature>
<dbReference type="HAMAP" id="MF_00184">
    <property type="entry name" value="Thr_tRNA_synth"/>
    <property type="match status" value="1"/>
</dbReference>
<evidence type="ECO:0000256" key="6">
    <source>
        <dbReference type="ARBA" id="ARBA00022741"/>
    </source>
</evidence>
<keyword evidence="2 13" id="KW-0963">Cytoplasm</keyword>
<dbReference type="Gene3D" id="3.40.50.800">
    <property type="entry name" value="Anticodon-binding domain"/>
    <property type="match status" value="1"/>
</dbReference>
<dbReference type="InterPro" id="IPR047246">
    <property type="entry name" value="ThrRS_anticodon"/>
</dbReference>
<dbReference type="Gene3D" id="3.30.54.20">
    <property type="match status" value="1"/>
</dbReference>